<organism evidence="3 4">
    <name type="scientific">Syntrophomonas zehnderi OL-4</name>
    <dbReference type="NCBI Taxonomy" id="690567"/>
    <lineage>
        <taxon>Bacteria</taxon>
        <taxon>Bacillati</taxon>
        <taxon>Bacillota</taxon>
        <taxon>Clostridia</taxon>
        <taxon>Eubacteriales</taxon>
        <taxon>Syntrophomonadaceae</taxon>
        <taxon>Syntrophomonas</taxon>
    </lineage>
</organism>
<dbReference type="PANTHER" id="PTHR13420">
    <property type="entry name" value="UPF0235 PROTEIN C15ORF40"/>
    <property type="match status" value="1"/>
</dbReference>
<dbReference type="OrthoDB" id="9800587at2"/>
<name>A0A0E3W379_9FIRM</name>
<dbReference type="SMART" id="SM01152">
    <property type="entry name" value="DUF167"/>
    <property type="match status" value="1"/>
</dbReference>
<dbReference type="PANTHER" id="PTHR13420:SF7">
    <property type="entry name" value="UPF0235 PROTEIN C15ORF40"/>
    <property type="match status" value="1"/>
</dbReference>
<comment type="similarity">
    <text evidence="1 2">Belongs to the UPF0235 family.</text>
</comment>
<dbReference type="NCBIfam" id="TIGR00251">
    <property type="entry name" value="DUF167 family protein"/>
    <property type="match status" value="1"/>
</dbReference>
<keyword evidence="4" id="KW-1185">Reference proteome</keyword>
<dbReference type="RefSeq" id="WP_046497130.1">
    <property type="nucleotide sequence ID" value="NZ_CGIH01000026.1"/>
</dbReference>
<evidence type="ECO:0000256" key="2">
    <source>
        <dbReference type="HAMAP-Rule" id="MF_00634"/>
    </source>
</evidence>
<proteinExistence type="inferred from homology"/>
<dbReference type="Proteomes" id="UP000045545">
    <property type="component" value="Unassembled WGS sequence"/>
</dbReference>
<dbReference type="InterPro" id="IPR036591">
    <property type="entry name" value="YggU-like_sf"/>
</dbReference>
<reference evidence="3 4" key="1">
    <citation type="submission" date="2015-03" db="EMBL/GenBank/DDBJ databases">
        <authorList>
            <person name="Murphy D."/>
        </authorList>
    </citation>
    <scope>NUCLEOTIDE SEQUENCE [LARGE SCALE GENOMIC DNA]</scope>
    <source>
        <strain evidence="3 4">OL-4</strain>
    </source>
</reference>
<evidence type="ECO:0000313" key="4">
    <source>
        <dbReference type="Proteomes" id="UP000045545"/>
    </source>
</evidence>
<dbReference type="SUPFAM" id="SSF69786">
    <property type="entry name" value="YggU-like"/>
    <property type="match status" value="1"/>
</dbReference>
<dbReference type="Pfam" id="PF02594">
    <property type="entry name" value="DUF167"/>
    <property type="match status" value="1"/>
</dbReference>
<dbReference type="AlphaFoldDB" id="A0A0E3W379"/>
<protein>
    <recommendedName>
        <fullName evidence="2">UPF0235 protein 1474</fullName>
    </recommendedName>
</protein>
<evidence type="ECO:0000256" key="1">
    <source>
        <dbReference type="ARBA" id="ARBA00010364"/>
    </source>
</evidence>
<evidence type="ECO:0000313" key="3">
    <source>
        <dbReference type="EMBL" id="CFX57581.1"/>
    </source>
</evidence>
<dbReference type="HAMAP" id="MF_00634">
    <property type="entry name" value="UPF0235"/>
    <property type="match status" value="1"/>
</dbReference>
<dbReference type="STRING" id="690567.1474"/>
<dbReference type="InterPro" id="IPR003746">
    <property type="entry name" value="DUF167"/>
</dbReference>
<dbReference type="GO" id="GO:0005737">
    <property type="term" value="C:cytoplasm"/>
    <property type="evidence" value="ECO:0007669"/>
    <property type="project" value="TreeGrafter"/>
</dbReference>
<gene>
    <name evidence="3" type="ORF">1474</name>
</gene>
<sequence>MTLKITPHNNGIYLEVQVQPRSSRSQIVGVTEGRLKIKLTAPPVEGEANQALIDFLARELDLPRRNISLLRGETSRYKLVAIFGLSPEQLREKLPISKE</sequence>
<dbReference type="Gene3D" id="3.30.1200.10">
    <property type="entry name" value="YggU-like"/>
    <property type="match status" value="1"/>
</dbReference>
<dbReference type="EMBL" id="CGIH01000026">
    <property type="protein sequence ID" value="CFX57581.1"/>
    <property type="molecule type" value="Genomic_DNA"/>
</dbReference>
<accession>A0A0E3W379</accession>